<dbReference type="InterPro" id="IPR036179">
    <property type="entry name" value="Ig-like_dom_sf"/>
</dbReference>
<dbReference type="SMART" id="SM00408">
    <property type="entry name" value="IGc2"/>
    <property type="match status" value="2"/>
</dbReference>
<evidence type="ECO:0000256" key="5">
    <source>
        <dbReference type="ARBA" id="ARBA00023319"/>
    </source>
</evidence>
<keyword evidence="5" id="KW-0393">Immunoglobulin domain</keyword>
<dbReference type="PROSITE" id="PS50835">
    <property type="entry name" value="IG_LIKE"/>
    <property type="match status" value="2"/>
</dbReference>
<feature type="chain" id="PRO_5044001835" description="Ig-like domain-containing protein" evidence="8">
    <location>
        <begin position="19"/>
        <end position="498"/>
    </location>
</feature>
<evidence type="ECO:0000256" key="2">
    <source>
        <dbReference type="ARBA" id="ARBA00023136"/>
    </source>
</evidence>
<dbReference type="GO" id="GO:0050839">
    <property type="term" value="F:cell adhesion molecule binding"/>
    <property type="evidence" value="ECO:0007669"/>
    <property type="project" value="TreeGrafter"/>
</dbReference>
<feature type="domain" description="Ig-like" evidence="9">
    <location>
        <begin position="288"/>
        <end position="376"/>
    </location>
</feature>
<evidence type="ECO:0000313" key="11">
    <source>
        <dbReference type="Proteomes" id="UP001460270"/>
    </source>
</evidence>
<dbReference type="PANTHER" id="PTHR11640:SF157">
    <property type="entry name" value="V-SET AND IMMUNOGLOBULIN DOMAIN-CONTAINING PROTEIN 10"/>
    <property type="match status" value="1"/>
</dbReference>
<keyword evidence="4" id="KW-0325">Glycoprotein</keyword>
<keyword evidence="7" id="KW-0812">Transmembrane</keyword>
<dbReference type="InterPro" id="IPR013783">
    <property type="entry name" value="Ig-like_fold"/>
</dbReference>
<accession>A0AAW0PWW0</accession>
<dbReference type="PANTHER" id="PTHR11640">
    <property type="entry name" value="NEPHRIN"/>
    <property type="match status" value="1"/>
</dbReference>
<feature type="signal peptide" evidence="8">
    <location>
        <begin position="1"/>
        <end position="18"/>
    </location>
</feature>
<feature type="domain" description="Ig-like" evidence="9">
    <location>
        <begin position="11"/>
        <end position="104"/>
    </location>
</feature>
<proteinExistence type="predicted"/>
<dbReference type="Pfam" id="PF00047">
    <property type="entry name" value="ig"/>
    <property type="match status" value="2"/>
</dbReference>
<dbReference type="GO" id="GO:0007416">
    <property type="term" value="P:synapse assembly"/>
    <property type="evidence" value="ECO:0007669"/>
    <property type="project" value="TreeGrafter"/>
</dbReference>
<dbReference type="InterPro" id="IPR007110">
    <property type="entry name" value="Ig-like_dom"/>
</dbReference>
<evidence type="ECO:0000256" key="1">
    <source>
        <dbReference type="ARBA" id="ARBA00004479"/>
    </source>
</evidence>
<dbReference type="GO" id="GO:0005886">
    <property type="term" value="C:plasma membrane"/>
    <property type="evidence" value="ECO:0007669"/>
    <property type="project" value="TreeGrafter"/>
</dbReference>
<comment type="caution">
    <text evidence="10">The sequence shown here is derived from an EMBL/GenBank/DDBJ whole genome shotgun (WGS) entry which is preliminary data.</text>
</comment>
<dbReference type="SMART" id="SM00409">
    <property type="entry name" value="IG"/>
    <property type="match status" value="3"/>
</dbReference>
<evidence type="ECO:0000256" key="7">
    <source>
        <dbReference type="SAM" id="Phobius"/>
    </source>
</evidence>
<protein>
    <recommendedName>
        <fullName evidence="9">Ig-like domain-containing protein</fullName>
    </recommendedName>
</protein>
<evidence type="ECO:0000256" key="3">
    <source>
        <dbReference type="ARBA" id="ARBA00023157"/>
    </source>
</evidence>
<reference evidence="11" key="1">
    <citation type="submission" date="2024-04" db="EMBL/GenBank/DDBJ databases">
        <title>Salinicola lusitanus LLJ914,a marine bacterium isolated from the Okinawa Trough.</title>
        <authorList>
            <person name="Li J."/>
        </authorList>
    </citation>
    <scope>NUCLEOTIDE SEQUENCE [LARGE SCALE GENOMIC DNA]</scope>
</reference>
<evidence type="ECO:0000259" key="9">
    <source>
        <dbReference type="PROSITE" id="PS50835"/>
    </source>
</evidence>
<comment type="subcellular location">
    <subcellularLocation>
        <location evidence="1">Membrane</location>
        <topology evidence="1">Single-pass type I membrane protein</topology>
    </subcellularLocation>
</comment>
<evidence type="ECO:0000256" key="6">
    <source>
        <dbReference type="SAM" id="MobiDB-lite"/>
    </source>
</evidence>
<dbReference type="SUPFAM" id="SSF48726">
    <property type="entry name" value="Immunoglobulin"/>
    <property type="match status" value="3"/>
</dbReference>
<feature type="transmembrane region" description="Helical" evidence="7">
    <location>
        <begin position="382"/>
        <end position="404"/>
    </location>
</feature>
<keyword evidence="11" id="KW-1185">Reference proteome</keyword>
<sequence>MSALAFLLLCLSITVVSCDDSTETNVTPVPGDVALLPCYSVGNVTPIVTSWKKNGQHLITGGASAHTNTSGGSSNGSDSRLEVLRDGSLSIAAVEREDDGEYLCASTLPGNNTFHAKVLLRVAYGPDNVSFSIDPAERLDNGTYTIVKGSEVYFNCASNSYPPPELPSAQGNYSCIAHNIVSHKKVSRSAEVLVYYASDRHPECMWTQDSTFILFHCSWPDVYPPPSMNWTDLSHKRLLISNVTNSLVLKINGSLLSENQSLQCTAKHQALPAKEDRSCTFTLKGPYPTGKPLVTALEGTSITLNCCESVSTPPAVTTWRRGLKQELIKNSSKYTVTAVGPNFNLTIVNVSKEDEGIYFCYSENPVRVKELEVYLTVKSSSAYAGAVIGLFIAVLIVGSAIIIAKTVYSNRHRICLGGFGRMDDDRGDVLSLVDSDDDQLFQAPVPRLPPVSNGCQTTLVEIHRIPSTARDEAETVDANSQQQDATEKTEEPEDLVTF</sequence>
<dbReference type="AlphaFoldDB" id="A0AAW0PWW0"/>
<dbReference type="Proteomes" id="UP001460270">
    <property type="component" value="Unassembled WGS sequence"/>
</dbReference>
<dbReference type="EMBL" id="JBBPFD010000003">
    <property type="protein sequence ID" value="KAK7933499.1"/>
    <property type="molecule type" value="Genomic_DNA"/>
</dbReference>
<dbReference type="InterPro" id="IPR051275">
    <property type="entry name" value="Cell_adhesion_signaling"/>
</dbReference>
<name>A0AAW0PWW0_9GOBI</name>
<dbReference type="GO" id="GO:0005911">
    <property type="term" value="C:cell-cell junction"/>
    <property type="evidence" value="ECO:0007669"/>
    <property type="project" value="TreeGrafter"/>
</dbReference>
<evidence type="ECO:0000256" key="4">
    <source>
        <dbReference type="ARBA" id="ARBA00023180"/>
    </source>
</evidence>
<keyword evidence="8" id="KW-0732">Signal</keyword>
<keyword evidence="7" id="KW-1133">Transmembrane helix</keyword>
<dbReference type="InterPro" id="IPR003598">
    <property type="entry name" value="Ig_sub2"/>
</dbReference>
<dbReference type="InterPro" id="IPR003599">
    <property type="entry name" value="Ig_sub"/>
</dbReference>
<evidence type="ECO:0000256" key="8">
    <source>
        <dbReference type="SAM" id="SignalP"/>
    </source>
</evidence>
<dbReference type="Gene3D" id="2.60.40.10">
    <property type="entry name" value="Immunoglobulins"/>
    <property type="match status" value="2"/>
</dbReference>
<evidence type="ECO:0000313" key="10">
    <source>
        <dbReference type="EMBL" id="KAK7933499.1"/>
    </source>
</evidence>
<feature type="region of interest" description="Disordered" evidence="6">
    <location>
        <begin position="469"/>
        <end position="498"/>
    </location>
</feature>
<keyword evidence="2 7" id="KW-0472">Membrane</keyword>
<dbReference type="GO" id="GO:0098609">
    <property type="term" value="P:cell-cell adhesion"/>
    <property type="evidence" value="ECO:0007669"/>
    <property type="project" value="TreeGrafter"/>
</dbReference>
<gene>
    <name evidence="10" type="ORF">WMY93_004395</name>
</gene>
<keyword evidence="3" id="KW-1015">Disulfide bond</keyword>
<organism evidence="10 11">
    <name type="scientific">Mugilogobius chulae</name>
    <name type="common">yellowstripe goby</name>
    <dbReference type="NCBI Taxonomy" id="88201"/>
    <lineage>
        <taxon>Eukaryota</taxon>
        <taxon>Metazoa</taxon>
        <taxon>Chordata</taxon>
        <taxon>Craniata</taxon>
        <taxon>Vertebrata</taxon>
        <taxon>Euteleostomi</taxon>
        <taxon>Actinopterygii</taxon>
        <taxon>Neopterygii</taxon>
        <taxon>Teleostei</taxon>
        <taxon>Neoteleostei</taxon>
        <taxon>Acanthomorphata</taxon>
        <taxon>Gobiaria</taxon>
        <taxon>Gobiiformes</taxon>
        <taxon>Gobioidei</taxon>
        <taxon>Gobiidae</taxon>
        <taxon>Gobionellinae</taxon>
        <taxon>Mugilogobius</taxon>
    </lineage>
</organism>
<dbReference type="InterPro" id="IPR013151">
    <property type="entry name" value="Immunoglobulin_dom"/>
</dbReference>